<comment type="caution">
    <text evidence="4">The sequence shown here is derived from an EMBL/GenBank/DDBJ whole genome shotgun (WGS) entry which is preliminary data.</text>
</comment>
<protein>
    <submittedName>
        <fullName evidence="4">Phage tail tape measure protein</fullName>
    </submittedName>
</protein>
<accession>A0A848C0I6</accession>
<name>A0A848C0I6_9FIRM</name>
<dbReference type="NCBIfam" id="TIGR01760">
    <property type="entry name" value="tape_meas_TP901"/>
    <property type="match status" value="1"/>
</dbReference>
<evidence type="ECO:0000313" key="5">
    <source>
        <dbReference type="Proteomes" id="UP000591071"/>
    </source>
</evidence>
<feature type="transmembrane region" description="Helical" evidence="2">
    <location>
        <begin position="618"/>
        <end position="640"/>
    </location>
</feature>
<dbReference type="Pfam" id="PF10145">
    <property type="entry name" value="PhageMin_Tail"/>
    <property type="match status" value="1"/>
</dbReference>
<keyword evidence="2" id="KW-0472">Membrane</keyword>
<evidence type="ECO:0000259" key="3">
    <source>
        <dbReference type="Pfam" id="PF10145"/>
    </source>
</evidence>
<sequence>MASIIDVVMQLTDRVSEPLRRIRSNMEENSRLNRQLGRDVRNVGRGFGSIASTMMPAATAVSAFGALGTKTFMDFEDTITGAGVKAGATGEQLERMKETALKLGHDFPITASEAAEAMDRLAAGGFDAEQTMAAMPGIIEASVASGEDMATTSDVITSALNIWNLKTGDVAENTQHVADVVQMAANVSKLGMADFGLAMQYAGAPAAALGVNIEELSTAMAIMSNNGIEASTIGTSLRSTMSRLASPPKEAAAAIDQLGLHLQNADGSFVGITEAISQMREAMDGMTDTQQVGIAKAIAGEDAFSGLLALIKTSPEAYKEVEDSIKNSTGSSHEAYVKMQNTLKGSINAMKSAVESLAISFGSTLAPSVKTAADAIKSIADFLGGLSPAARSVVANIALSVVGFTAFSFVMSKVLKAGGSMIMMYSRIGNVLKGGRETNLLLRYSVLGVRSAFIQLSGTASKVMGVLRNGMNIGSWRSALTFLGTTGASGLSKIGSAAAQAGTRVMTMIRSFSMAAMLNGARNAVLGFGRALLTIGRVGLSAMFSPLGIAIMAIAGAAYILYNHWDKVAPFFTSMWNEIQNAFSVAWQAISPALEGVENAWNRLVNAFNSQGTTLNGLAHIIEFLASVLGGVLIAGIIAAADIFTGVFVSAIEIVSSIVSAAIGVFGGLIDFITGVFTGDWSLAWQGVVEIFSSIFGGIKGICSGVLDGIRAAINAVINGINSISVDIPDWVPGVGGKHFGVNIPTLYTGSSNFSGGPAVINDRFGGEIVDLPSGTRIIPHDQSVQQAYKMGSMNGGFGGDINININNANFANTGDEKREIKRITSEILFELQTRAINMNTGAI</sequence>
<evidence type="ECO:0000256" key="1">
    <source>
        <dbReference type="ARBA" id="ARBA00022612"/>
    </source>
</evidence>
<keyword evidence="1" id="KW-1188">Viral release from host cell</keyword>
<dbReference type="EMBL" id="JABAFG010000021">
    <property type="protein sequence ID" value="NME29106.1"/>
    <property type="molecule type" value="Genomic_DNA"/>
</dbReference>
<feature type="transmembrane region" description="Helical" evidence="2">
    <location>
        <begin position="393"/>
        <end position="415"/>
    </location>
</feature>
<evidence type="ECO:0000313" key="4">
    <source>
        <dbReference type="EMBL" id="NME29106.1"/>
    </source>
</evidence>
<dbReference type="PANTHER" id="PTHR37813:SF1">
    <property type="entry name" value="FELS-2 PROPHAGE PROTEIN"/>
    <property type="match status" value="1"/>
</dbReference>
<reference evidence="4 5" key="1">
    <citation type="submission" date="2020-04" db="EMBL/GenBank/DDBJ databases">
        <authorList>
            <person name="Hitch T.C.A."/>
            <person name="Wylensek D."/>
            <person name="Clavel T."/>
        </authorList>
    </citation>
    <scope>NUCLEOTIDE SEQUENCE [LARGE SCALE GENOMIC DNA]</scope>
    <source>
        <strain evidence="4 5">Oil-RF-744-FAT-WT-6-1</strain>
    </source>
</reference>
<proteinExistence type="predicted"/>
<dbReference type="PANTHER" id="PTHR37813">
    <property type="entry name" value="FELS-2 PROPHAGE PROTEIN"/>
    <property type="match status" value="1"/>
</dbReference>
<organism evidence="4 5">
    <name type="scientific">Megasphaera hexanoica</name>
    <dbReference type="NCBI Taxonomy" id="1675036"/>
    <lineage>
        <taxon>Bacteria</taxon>
        <taxon>Bacillati</taxon>
        <taxon>Bacillota</taxon>
        <taxon>Negativicutes</taxon>
        <taxon>Veillonellales</taxon>
        <taxon>Veillonellaceae</taxon>
        <taxon>Megasphaera</taxon>
    </lineage>
</organism>
<dbReference type="InterPro" id="IPR010090">
    <property type="entry name" value="Phage_tape_meas"/>
</dbReference>
<keyword evidence="2" id="KW-1133">Transmembrane helix</keyword>
<gene>
    <name evidence="4" type="ORF">HF872_10825</name>
</gene>
<feature type="transmembrane region" description="Helical" evidence="2">
    <location>
        <begin position="538"/>
        <end position="562"/>
    </location>
</feature>
<feature type="transmembrane region" description="Helical" evidence="2">
    <location>
        <begin position="647"/>
        <end position="670"/>
    </location>
</feature>
<dbReference type="Proteomes" id="UP000591071">
    <property type="component" value="Unassembled WGS sequence"/>
</dbReference>
<feature type="domain" description="Phage tail tape measure protein" evidence="3">
    <location>
        <begin position="98"/>
        <end position="300"/>
    </location>
</feature>
<keyword evidence="2" id="KW-0812">Transmembrane</keyword>
<dbReference type="RefSeq" id="WP_170087966.1">
    <property type="nucleotide sequence ID" value="NZ_JABAFG010000021.1"/>
</dbReference>
<evidence type="ECO:0000256" key="2">
    <source>
        <dbReference type="SAM" id="Phobius"/>
    </source>
</evidence>
<dbReference type="AlphaFoldDB" id="A0A848C0I6"/>